<proteinExistence type="predicted"/>
<dbReference type="Proteomes" id="UP000805085">
    <property type="component" value="Unassembled WGS sequence"/>
</dbReference>
<accession>A0ABX2E9B3</accession>
<organism evidence="1 2">
    <name type="scientific">Winogradskyella litoriviva</name>
    <dbReference type="NCBI Taxonomy" id="1220182"/>
    <lineage>
        <taxon>Bacteria</taxon>
        <taxon>Pseudomonadati</taxon>
        <taxon>Bacteroidota</taxon>
        <taxon>Flavobacteriia</taxon>
        <taxon>Flavobacteriales</taxon>
        <taxon>Flavobacteriaceae</taxon>
        <taxon>Winogradskyella</taxon>
    </lineage>
</organism>
<name>A0ABX2E9B3_9FLAO</name>
<dbReference type="RefSeq" id="WP_173302527.1">
    <property type="nucleotide sequence ID" value="NZ_JABRWQ010000010.1"/>
</dbReference>
<dbReference type="EMBL" id="JABRWQ010000010">
    <property type="protein sequence ID" value="NRD24886.1"/>
    <property type="molecule type" value="Genomic_DNA"/>
</dbReference>
<evidence type="ECO:0000313" key="2">
    <source>
        <dbReference type="Proteomes" id="UP000805085"/>
    </source>
</evidence>
<keyword evidence="2" id="KW-1185">Reference proteome</keyword>
<sequence>MIEIEYKIVGSGWANGKISNGKKRTKFSISYLNDSLKELAESAIEIREKDFKSVVFMEEPGEHVLILNRKDENKIDYELRWYKDWWSWNLIDENNFESIFKGETTVPKYINQVRNVLNEIMTELGPDKYRKKWVEHDFPIAEYEKLK</sequence>
<gene>
    <name evidence="1" type="ORF">HNV10_16650</name>
</gene>
<reference evidence="1 2" key="1">
    <citation type="journal article" date="2015" name="Int. J. Syst. Evol. Microbiol.">
        <title>Winogradskyella litoriviva sp. nov., isolated from coastal seawater.</title>
        <authorList>
            <person name="Nedashkovskaya O.I."/>
            <person name="Kukhlevskiy A.D."/>
            <person name="Zhukova N.V."/>
            <person name="Kim S.J."/>
            <person name="Rhee S.K."/>
            <person name="Mikhailov V.V."/>
        </authorList>
    </citation>
    <scope>NUCLEOTIDE SEQUENCE [LARGE SCALE GENOMIC DNA]</scope>
    <source>
        <strain evidence="1 2">KMM6491</strain>
    </source>
</reference>
<evidence type="ECO:0000313" key="1">
    <source>
        <dbReference type="EMBL" id="NRD24886.1"/>
    </source>
</evidence>
<comment type="caution">
    <text evidence="1">The sequence shown here is derived from an EMBL/GenBank/DDBJ whole genome shotgun (WGS) entry which is preliminary data.</text>
</comment>
<protein>
    <submittedName>
        <fullName evidence="1">Uncharacterized protein</fullName>
    </submittedName>
</protein>